<sequence length="66" mass="7714">MPSFCQLLIQNACARNGQVLRQHLLILTSVYLDRLLALMLFLDSLIKVRPKVESVKKTYNMMHLKR</sequence>
<reference evidence="1" key="1">
    <citation type="submission" date="2019-11" db="UniProtKB">
        <authorList>
            <consortium name="WormBaseParasite"/>
        </authorList>
    </citation>
    <scope>IDENTIFICATION</scope>
</reference>
<evidence type="ECO:0000313" key="1">
    <source>
        <dbReference type="WBParaSite" id="MCU_005357-RA"/>
    </source>
</evidence>
<proteinExistence type="predicted"/>
<dbReference type="AlphaFoldDB" id="A0A5K3F4C9"/>
<name>A0A5K3F4C9_MESCO</name>
<accession>A0A5K3F4C9</accession>
<organism evidence="1">
    <name type="scientific">Mesocestoides corti</name>
    <name type="common">Flatworm</name>
    <dbReference type="NCBI Taxonomy" id="53468"/>
    <lineage>
        <taxon>Eukaryota</taxon>
        <taxon>Metazoa</taxon>
        <taxon>Spiralia</taxon>
        <taxon>Lophotrochozoa</taxon>
        <taxon>Platyhelminthes</taxon>
        <taxon>Cestoda</taxon>
        <taxon>Eucestoda</taxon>
        <taxon>Cyclophyllidea</taxon>
        <taxon>Mesocestoididae</taxon>
        <taxon>Mesocestoides</taxon>
    </lineage>
</organism>
<dbReference type="WBParaSite" id="MCU_005357-RA">
    <property type="protein sequence ID" value="MCU_005357-RA"/>
    <property type="gene ID" value="MCU_005357"/>
</dbReference>
<protein>
    <submittedName>
        <fullName evidence="1">Uncharacterized protein</fullName>
    </submittedName>
</protein>